<dbReference type="InterPro" id="IPR002068">
    <property type="entry name" value="A-crystallin/Hsp20_dom"/>
</dbReference>
<feature type="domain" description="SHSP" evidence="3">
    <location>
        <begin position="35"/>
        <end position="149"/>
    </location>
</feature>
<dbReference type="RefSeq" id="WP_193735489.1">
    <property type="nucleotide sequence ID" value="NZ_CP063304.1"/>
</dbReference>
<dbReference type="Gene3D" id="2.60.40.790">
    <property type="match status" value="1"/>
</dbReference>
<dbReference type="InterPro" id="IPR008978">
    <property type="entry name" value="HSP20-like_chaperone"/>
</dbReference>
<dbReference type="KEGG" id="bliq:INP51_14515"/>
<organism evidence="4 5">
    <name type="scientific">Blautia liquoris</name>
    <dbReference type="NCBI Taxonomy" id="2779518"/>
    <lineage>
        <taxon>Bacteria</taxon>
        <taxon>Bacillati</taxon>
        <taxon>Bacillota</taxon>
        <taxon>Clostridia</taxon>
        <taxon>Lachnospirales</taxon>
        <taxon>Lachnospiraceae</taxon>
        <taxon>Blautia</taxon>
    </lineage>
</organism>
<reference evidence="4 5" key="1">
    <citation type="submission" date="2020-10" db="EMBL/GenBank/DDBJ databases">
        <title>Blautia liquoris sp.nov., isolated from the mud in a fermentation cellar used for the production of Chinese strong-flavoured liquor.</title>
        <authorList>
            <person name="Lu L."/>
        </authorList>
    </citation>
    <scope>NUCLEOTIDE SEQUENCE [LARGE SCALE GENOMIC DNA]</scope>
    <source>
        <strain evidence="4 5">LZLJ-3</strain>
    </source>
</reference>
<dbReference type="Pfam" id="PF00011">
    <property type="entry name" value="HSP20"/>
    <property type="match status" value="1"/>
</dbReference>
<evidence type="ECO:0000256" key="1">
    <source>
        <dbReference type="PROSITE-ProRule" id="PRU00285"/>
    </source>
</evidence>
<name>A0A7M2RIF9_9FIRM</name>
<sequence>MIVPSIFNDSLFDDFFFEPWFNDGSFSKAEKKLYGHHGKNLMKTDIRQTDLGYELEMDLPGFKKDEIQISLENGSLKVSASKNLDEEKKDEGKYIRRERYAGACERTFYVGDNLKQEDIKASFHDGILKVELLKPDEKKIEENKYVAIEG</sequence>
<evidence type="ECO:0000313" key="4">
    <source>
        <dbReference type="EMBL" id="QOV19142.1"/>
    </source>
</evidence>
<keyword evidence="5" id="KW-1185">Reference proteome</keyword>
<protein>
    <submittedName>
        <fullName evidence="4">Hsp20/alpha crystallin family protein</fullName>
    </submittedName>
</protein>
<evidence type="ECO:0000256" key="2">
    <source>
        <dbReference type="RuleBase" id="RU003616"/>
    </source>
</evidence>
<proteinExistence type="inferred from homology"/>
<dbReference type="CDD" id="cd06471">
    <property type="entry name" value="ACD_LpsHSP_like"/>
    <property type="match status" value="1"/>
</dbReference>
<accession>A0A7M2RIF9</accession>
<dbReference type="PANTHER" id="PTHR11527">
    <property type="entry name" value="HEAT-SHOCK PROTEIN 20 FAMILY MEMBER"/>
    <property type="match status" value="1"/>
</dbReference>
<evidence type="ECO:0000313" key="5">
    <source>
        <dbReference type="Proteomes" id="UP000593601"/>
    </source>
</evidence>
<dbReference type="InterPro" id="IPR031107">
    <property type="entry name" value="Small_HSP"/>
</dbReference>
<dbReference type="SUPFAM" id="SSF49764">
    <property type="entry name" value="HSP20-like chaperones"/>
    <property type="match status" value="1"/>
</dbReference>
<dbReference type="EMBL" id="CP063304">
    <property type="protein sequence ID" value="QOV19142.1"/>
    <property type="molecule type" value="Genomic_DNA"/>
</dbReference>
<dbReference type="Proteomes" id="UP000593601">
    <property type="component" value="Chromosome"/>
</dbReference>
<comment type="similarity">
    <text evidence="1 2">Belongs to the small heat shock protein (HSP20) family.</text>
</comment>
<dbReference type="AlphaFoldDB" id="A0A7M2RIF9"/>
<gene>
    <name evidence="4" type="ORF">INP51_14515</name>
</gene>
<dbReference type="PROSITE" id="PS01031">
    <property type="entry name" value="SHSP"/>
    <property type="match status" value="1"/>
</dbReference>
<evidence type="ECO:0000259" key="3">
    <source>
        <dbReference type="PROSITE" id="PS01031"/>
    </source>
</evidence>